<dbReference type="PANTHER" id="PTHR43038">
    <property type="entry name" value="ATP-BINDING CASSETTE, SUB-FAMILY H, MEMBER 1"/>
    <property type="match status" value="1"/>
</dbReference>
<dbReference type="AlphaFoldDB" id="A4J910"/>
<dbReference type="SMART" id="SM00382">
    <property type="entry name" value="AAA"/>
    <property type="match status" value="1"/>
</dbReference>
<dbReference type="GO" id="GO:0005524">
    <property type="term" value="F:ATP binding"/>
    <property type="evidence" value="ECO:0007669"/>
    <property type="project" value="UniProtKB-KW"/>
</dbReference>
<organism evidence="4 5">
    <name type="scientific">Desulforamulus reducens (strain ATCC BAA-1160 / DSM 100696 / MI-1)</name>
    <name type="common">Desulfotomaculum reducens</name>
    <dbReference type="NCBI Taxonomy" id="349161"/>
    <lineage>
        <taxon>Bacteria</taxon>
        <taxon>Bacillati</taxon>
        <taxon>Bacillota</taxon>
        <taxon>Clostridia</taxon>
        <taxon>Eubacteriales</taxon>
        <taxon>Peptococcaceae</taxon>
        <taxon>Desulforamulus</taxon>
    </lineage>
</organism>
<gene>
    <name evidence="4" type="ordered locus">Dred_3061</name>
</gene>
<evidence type="ECO:0000259" key="3">
    <source>
        <dbReference type="PROSITE" id="PS50893"/>
    </source>
</evidence>
<dbReference type="Proteomes" id="UP000001556">
    <property type="component" value="Chromosome"/>
</dbReference>
<keyword evidence="2" id="KW-0067">ATP-binding</keyword>
<proteinExistence type="predicted"/>
<sequence>MQPVLKARDIVQVLNKKTVLKGINLEVSVGEIVGIFGTKGTGKTTLLHLLAGIDQFKSGTLEILGQDTKKGDAYKRHLGLVTQERSLFQELSVLENLDFIATLRGGQRSTIKQLVDRLELQDLLKEPVATLDNGLFQRVALACALLNNPKLLIADELIKDIDFYSRRLIMQTIKQFLQEGGTFICGFSHMDYVNQLNRVAWLSDGQLTFYQPAEAAAEWQRQFEEFNLRSGEIND</sequence>
<dbReference type="SUPFAM" id="SSF52540">
    <property type="entry name" value="P-loop containing nucleoside triphosphate hydrolases"/>
    <property type="match status" value="1"/>
</dbReference>
<evidence type="ECO:0000313" key="5">
    <source>
        <dbReference type="Proteomes" id="UP000001556"/>
    </source>
</evidence>
<evidence type="ECO:0000256" key="1">
    <source>
        <dbReference type="ARBA" id="ARBA00022741"/>
    </source>
</evidence>
<dbReference type="Gene3D" id="3.40.50.300">
    <property type="entry name" value="P-loop containing nucleotide triphosphate hydrolases"/>
    <property type="match status" value="1"/>
</dbReference>
<dbReference type="PROSITE" id="PS50893">
    <property type="entry name" value="ABC_TRANSPORTER_2"/>
    <property type="match status" value="1"/>
</dbReference>
<feature type="domain" description="ABC transporter" evidence="3">
    <location>
        <begin position="5"/>
        <end position="229"/>
    </location>
</feature>
<name>A4J910_DESRM</name>
<dbReference type="STRING" id="349161.Dred_3061"/>
<evidence type="ECO:0000256" key="2">
    <source>
        <dbReference type="ARBA" id="ARBA00022840"/>
    </source>
</evidence>
<dbReference type="InterPro" id="IPR003439">
    <property type="entry name" value="ABC_transporter-like_ATP-bd"/>
</dbReference>
<protein>
    <submittedName>
        <fullName evidence="4">ABC transporter related protein</fullName>
    </submittedName>
</protein>
<reference evidence="4 5" key="1">
    <citation type="submission" date="2007-03" db="EMBL/GenBank/DDBJ databases">
        <title>Complete sequence of Desulfotomaculum reducens MI-1.</title>
        <authorList>
            <consortium name="US DOE Joint Genome Institute"/>
            <person name="Copeland A."/>
            <person name="Lucas S."/>
            <person name="Lapidus A."/>
            <person name="Barry K."/>
            <person name="Detter J.C."/>
            <person name="Glavina del Rio T."/>
            <person name="Hammon N."/>
            <person name="Israni S."/>
            <person name="Dalin E."/>
            <person name="Tice H."/>
            <person name="Pitluck S."/>
            <person name="Sims D."/>
            <person name="Brettin T."/>
            <person name="Bruce D."/>
            <person name="Han C."/>
            <person name="Tapia R."/>
            <person name="Schmutz J."/>
            <person name="Larimer F."/>
            <person name="Land M."/>
            <person name="Hauser L."/>
            <person name="Kyrpides N."/>
            <person name="Kim E."/>
            <person name="Tebo B.M."/>
            <person name="Richardson P."/>
        </authorList>
    </citation>
    <scope>NUCLEOTIDE SEQUENCE [LARGE SCALE GENOMIC DNA]</scope>
    <source>
        <strain evidence="4 5">MI-1</strain>
    </source>
</reference>
<dbReference type="KEGG" id="drm:Dred_3061"/>
<dbReference type="GO" id="GO:0016887">
    <property type="term" value="F:ATP hydrolysis activity"/>
    <property type="evidence" value="ECO:0007669"/>
    <property type="project" value="InterPro"/>
</dbReference>
<dbReference type="InterPro" id="IPR027417">
    <property type="entry name" value="P-loop_NTPase"/>
</dbReference>
<dbReference type="InterPro" id="IPR003593">
    <property type="entry name" value="AAA+_ATPase"/>
</dbReference>
<dbReference type="RefSeq" id="WP_011879352.1">
    <property type="nucleotide sequence ID" value="NC_009253.1"/>
</dbReference>
<dbReference type="eggNOG" id="COG1131">
    <property type="taxonomic scope" value="Bacteria"/>
</dbReference>
<dbReference type="EMBL" id="CP000612">
    <property type="protein sequence ID" value="ABO51563.1"/>
    <property type="molecule type" value="Genomic_DNA"/>
</dbReference>
<dbReference type="Pfam" id="PF00005">
    <property type="entry name" value="ABC_tran"/>
    <property type="match status" value="1"/>
</dbReference>
<dbReference type="HOGENOM" id="CLU_000604_1_2_9"/>
<evidence type="ECO:0000313" key="4">
    <source>
        <dbReference type="EMBL" id="ABO51563.1"/>
    </source>
</evidence>
<dbReference type="OrthoDB" id="1786288at2"/>
<keyword evidence="1" id="KW-0547">Nucleotide-binding</keyword>
<dbReference type="PANTHER" id="PTHR43038:SF3">
    <property type="entry name" value="ABC TRANSPORTER G FAMILY MEMBER 20 ISOFORM X1"/>
    <property type="match status" value="1"/>
</dbReference>
<accession>A4J910</accession>
<keyword evidence="5" id="KW-1185">Reference proteome</keyword>